<dbReference type="GO" id="GO:0008168">
    <property type="term" value="F:methyltransferase activity"/>
    <property type="evidence" value="ECO:0007669"/>
    <property type="project" value="UniProtKB-KW"/>
</dbReference>
<dbReference type="GO" id="GO:0032259">
    <property type="term" value="P:methylation"/>
    <property type="evidence" value="ECO:0007669"/>
    <property type="project" value="UniProtKB-KW"/>
</dbReference>
<keyword evidence="1" id="KW-0687">Ribonucleoprotein</keyword>
<dbReference type="GO" id="GO:0005840">
    <property type="term" value="C:ribosome"/>
    <property type="evidence" value="ECO:0007669"/>
    <property type="project" value="UniProtKB-KW"/>
</dbReference>
<keyword evidence="1" id="KW-0489">Methyltransferase</keyword>
<proteinExistence type="predicted"/>
<name>A0A450UM59_9GAMM</name>
<accession>A0A450UM59</accession>
<keyword evidence="1" id="KW-0808">Transferase</keyword>
<evidence type="ECO:0000313" key="1">
    <source>
        <dbReference type="EMBL" id="VFJ93614.1"/>
    </source>
</evidence>
<protein>
    <submittedName>
        <fullName evidence="1">Ribosomal protein L11 methyltransferase (PrmA)</fullName>
    </submittedName>
</protein>
<sequence length="162" mass="17265">MNRRIFRKNLEVLDPGTGSGIVGLCGKPGARNLSRSGLDPAAVGQALENGKSNPVKAAGYPKQPIGGSRGRRIRTNHRQSLGSTLAPCGHSPQRTTGLVWATGMGLVMRADNPGCLVEFIVEFIVSYSEKLVVNYALAKFWLIATVVSCVLHFGSVCSDNAR</sequence>
<dbReference type="EMBL" id="CAADFF010000048">
    <property type="protein sequence ID" value="VFJ93614.1"/>
    <property type="molecule type" value="Genomic_DNA"/>
</dbReference>
<organism evidence="1">
    <name type="scientific">Candidatus Kentrum sp. LFY</name>
    <dbReference type="NCBI Taxonomy" id="2126342"/>
    <lineage>
        <taxon>Bacteria</taxon>
        <taxon>Pseudomonadati</taxon>
        <taxon>Pseudomonadota</taxon>
        <taxon>Gammaproteobacteria</taxon>
        <taxon>Candidatus Kentrum</taxon>
    </lineage>
</organism>
<keyword evidence="1" id="KW-0689">Ribosomal protein</keyword>
<reference evidence="1" key="1">
    <citation type="submission" date="2019-02" db="EMBL/GenBank/DDBJ databases">
        <authorList>
            <person name="Gruber-Vodicka R. H."/>
            <person name="Seah K. B. B."/>
        </authorList>
    </citation>
    <scope>NUCLEOTIDE SEQUENCE</scope>
    <source>
        <strain evidence="1">BECK_M7</strain>
    </source>
</reference>
<gene>
    <name evidence="1" type="ORF">BECKLFY1418B_GA0070995_104811</name>
</gene>
<dbReference type="AlphaFoldDB" id="A0A450UM59"/>